<keyword evidence="2 4" id="KW-0732">Signal</keyword>
<dbReference type="PANTHER" id="PTHR30035:SF3">
    <property type="entry name" value="INTERMEMBRANE PHOSPHOLIPID TRANSPORT SYSTEM LIPOPROTEIN MLAA"/>
    <property type="match status" value="1"/>
</dbReference>
<evidence type="ECO:0000256" key="2">
    <source>
        <dbReference type="ARBA" id="ARBA00022729"/>
    </source>
</evidence>
<gene>
    <name evidence="5" type="ORF">EDC38_0212</name>
</gene>
<feature type="region of interest" description="Disordered" evidence="3">
    <location>
        <begin position="236"/>
        <end position="255"/>
    </location>
</feature>
<feature type="signal peptide" evidence="4">
    <location>
        <begin position="1"/>
        <end position="29"/>
    </location>
</feature>
<evidence type="ECO:0000256" key="3">
    <source>
        <dbReference type="SAM" id="MobiDB-lite"/>
    </source>
</evidence>
<keyword evidence="6" id="KW-1185">Reference proteome</keyword>
<evidence type="ECO:0000256" key="4">
    <source>
        <dbReference type="SAM" id="SignalP"/>
    </source>
</evidence>
<dbReference type="InterPro" id="IPR007428">
    <property type="entry name" value="MlaA"/>
</dbReference>
<comment type="similarity">
    <text evidence="1">Belongs to the MlaA family.</text>
</comment>
<organism evidence="5 6">
    <name type="scientific">Marinimicrobium koreense</name>
    <dbReference type="NCBI Taxonomy" id="306545"/>
    <lineage>
        <taxon>Bacteria</taxon>
        <taxon>Pseudomonadati</taxon>
        <taxon>Pseudomonadota</taxon>
        <taxon>Gammaproteobacteria</taxon>
        <taxon>Cellvibrionales</taxon>
        <taxon>Cellvibrionaceae</taxon>
        <taxon>Marinimicrobium</taxon>
    </lineage>
</organism>
<keyword evidence="5" id="KW-0449">Lipoprotein</keyword>
<accession>A0A3N1NXA2</accession>
<dbReference type="AlphaFoldDB" id="A0A3N1NXA2"/>
<dbReference type="PRINTS" id="PR01805">
    <property type="entry name" value="VACJLIPOPROT"/>
</dbReference>
<evidence type="ECO:0000313" key="5">
    <source>
        <dbReference type="EMBL" id="ROQ19627.1"/>
    </source>
</evidence>
<evidence type="ECO:0000256" key="1">
    <source>
        <dbReference type="ARBA" id="ARBA00010634"/>
    </source>
</evidence>
<proteinExistence type="inferred from homology"/>
<evidence type="ECO:0000313" key="6">
    <source>
        <dbReference type="Proteomes" id="UP000273643"/>
    </source>
</evidence>
<protein>
    <submittedName>
        <fullName evidence="5">Phospholipid-binding lipoprotein MlaA</fullName>
    </submittedName>
</protein>
<name>A0A3N1NXA2_9GAMM</name>
<dbReference type="EMBL" id="RJUK01000001">
    <property type="protein sequence ID" value="ROQ19627.1"/>
    <property type="molecule type" value="Genomic_DNA"/>
</dbReference>
<dbReference type="GO" id="GO:0016020">
    <property type="term" value="C:membrane"/>
    <property type="evidence" value="ECO:0007669"/>
    <property type="project" value="InterPro"/>
</dbReference>
<sequence length="255" mass="28883">MIDPRRVALRWIKVPAVLLLFSLSGLALANDEFEDPWEDFNRRIHAFNMTADRFVLKPVTRGYRFITPKFVQAGVRNVFNNVLEVPSALNGVLQGKPGSAFHDSGRFLINSTVGVGGLFDVAKHVGLENGDHEDFGQTLAVWGFDRGPYLVLPILGSSTVRDTLALPVDWLSDPLFYVDHTRTRNSTVALYYINKRSELMELEKHLTGDHYIFIRDAYLQRRDFLVNDGEVEDDFGSDMDMSEYGDFDEEGGDPF</sequence>
<comment type="caution">
    <text evidence="5">The sequence shown here is derived from an EMBL/GenBank/DDBJ whole genome shotgun (WGS) entry which is preliminary data.</text>
</comment>
<dbReference type="Pfam" id="PF04333">
    <property type="entry name" value="MlaA"/>
    <property type="match status" value="1"/>
</dbReference>
<dbReference type="PANTHER" id="PTHR30035">
    <property type="entry name" value="LIPOPROTEIN VACJ-RELATED"/>
    <property type="match status" value="1"/>
</dbReference>
<reference evidence="5 6" key="1">
    <citation type="submission" date="2018-11" db="EMBL/GenBank/DDBJ databases">
        <title>Genomic Encyclopedia of Type Strains, Phase IV (KMG-IV): sequencing the most valuable type-strain genomes for metagenomic binning, comparative biology and taxonomic classification.</title>
        <authorList>
            <person name="Goeker M."/>
        </authorList>
    </citation>
    <scope>NUCLEOTIDE SEQUENCE [LARGE SCALE GENOMIC DNA]</scope>
    <source>
        <strain evidence="5 6">DSM 16974</strain>
    </source>
</reference>
<dbReference type="RefSeq" id="WP_246004307.1">
    <property type="nucleotide sequence ID" value="NZ_RJUK01000001.1"/>
</dbReference>
<feature type="chain" id="PRO_5018020707" evidence="4">
    <location>
        <begin position="30"/>
        <end position="255"/>
    </location>
</feature>
<dbReference type="Proteomes" id="UP000273643">
    <property type="component" value="Unassembled WGS sequence"/>
</dbReference>
<dbReference type="GO" id="GO:0120010">
    <property type="term" value="P:intermembrane phospholipid transfer"/>
    <property type="evidence" value="ECO:0007669"/>
    <property type="project" value="TreeGrafter"/>
</dbReference>